<dbReference type="Pfam" id="PF05282">
    <property type="entry name" value="AAR2"/>
    <property type="match status" value="1"/>
</dbReference>
<evidence type="ECO:0000313" key="4">
    <source>
        <dbReference type="EMBL" id="KAH3688372.1"/>
    </source>
</evidence>
<dbReference type="InterPro" id="IPR038514">
    <property type="entry name" value="AAR2_C_sf"/>
</dbReference>
<sequence length="373" mass="43408">MSNPPKCTLVLSNIPRTFTLGIDLQFFNSNDLLKGIKLIPKGLHVFHYQPDQNSIRTGFYFEAKENEVIICYWDAKEEKLLVGGDEVGELNITKEMTKLPEYYSFMIVYPEQESSLTKWQSLVSHLSSSQLQYVLPRGNSIDSTLTSTQENNLLLQTLHQSAELRTMAPSKDPILNSVIDQSDLELKYTPIEMKDSIRPNSTPQEKTIDGLDKSWYLGHLLKTQYNTSQHTILGETQLCYLNFIIFANHSSLQQWLKLQHIISNCSEIIISQMPMYQSFLHLMILQYENLPQEYFQEFIEVKFIKKSIAELELNCKEQNLHSLVKLIWNWKDVLREKFYVNFDKSSRFGNDILDDYDLSDEFDEDGPVVVEEF</sequence>
<dbReference type="Proteomes" id="UP000774326">
    <property type="component" value="Unassembled WGS sequence"/>
</dbReference>
<reference evidence="4" key="1">
    <citation type="journal article" date="2021" name="Open Biol.">
        <title>Shared evolutionary footprints suggest mitochondrial oxidative damage underlies multiple complex I losses in fungi.</title>
        <authorList>
            <person name="Schikora-Tamarit M.A."/>
            <person name="Marcet-Houben M."/>
            <person name="Nosek J."/>
            <person name="Gabaldon T."/>
        </authorList>
    </citation>
    <scope>NUCLEOTIDE SEQUENCE</scope>
    <source>
        <strain evidence="4">CBS2887</strain>
    </source>
</reference>
<dbReference type="OrthoDB" id="201752at2759"/>
<dbReference type="Gene3D" id="2.60.34.20">
    <property type="match status" value="1"/>
</dbReference>
<dbReference type="AlphaFoldDB" id="A0A9P8QD42"/>
<dbReference type="PANTHER" id="PTHR12689:SF4">
    <property type="entry name" value="PROTEIN AAR2 HOMOLOG"/>
    <property type="match status" value="1"/>
</dbReference>
<accession>A0A9P8QD42</accession>
<dbReference type="GO" id="GO:0000244">
    <property type="term" value="P:spliceosomal tri-snRNP complex assembly"/>
    <property type="evidence" value="ECO:0007669"/>
    <property type="project" value="TreeGrafter"/>
</dbReference>
<dbReference type="InterPro" id="IPR033647">
    <property type="entry name" value="Aar2_N"/>
</dbReference>
<evidence type="ECO:0000256" key="1">
    <source>
        <dbReference type="ARBA" id="ARBA00006281"/>
    </source>
</evidence>
<dbReference type="InterPro" id="IPR038516">
    <property type="entry name" value="AAR2_N_sf"/>
</dbReference>
<proteinExistence type="inferred from homology"/>
<dbReference type="InterPro" id="IPR007946">
    <property type="entry name" value="AAR2"/>
</dbReference>
<comment type="similarity">
    <text evidence="1">Belongs to the AAR2 family.</text>
</comment>
<feature type="domain" description="AAR2 N-terminal" evidence="3">
    <location>
        <begin position="6"/>
        <end position="136"/>
    </location>
</feature>
<evidence type="ECO:0000259" key="2">
    <source>
        <dbReference type="Pfam" id="PF05282"/>
    </source>
</evidence>
<protein>
    <submittedName>
        <fullName evidence="4">Uncharacterized protein</fullName>
    </submittedName>
</protein>
<dbReference type="InterPro" id="IPR033648">
    <property type="entry name" value="AAR2_C"/>
</dbReference>
<reference evidence="4" key="2">
    <citation type="submission" date="2021-01" db="EMBL/GenBank/DDBJ databases">
        <authorList>
            <person name="Schikora-Tamarit M.A."/>
        </authorList>
    </citation>
    <scope>NUCLEOTIDE SEQUENCE</scope>
    <source>
        <strain evidence="4">CBS2887</strain>
    </source>
</reference>
<gene>
    <name evidence="4" type="ORF">WICPIJ_000640</name>
</gene>
<dbReference type="Pfam" id="PF20981">
    <property type="entry name" value="AAR2_1st"/>
    <property type="match status" value="1"/>
</dbReference>
<name>A0A9P8QD42_WICPI</name>
<keyword evidence="5" id="KW-1185">Reference proteome</keyword>
<feature type="domain" description="AAR2 C-terminal" evidence="2">
    <location>
        <begin position="188"/>
        <end position="342"/>
    </location>
</feature>
<dbReference type="CDD" id="cd13777">
    <property type="entry name" value="Aar2_N"/>
    <property type="match status" value="1"/>
</dbReference>
<dbReference type="PANTHER" id="PTHR12689">
    <property type="entry name" value="A1 CISTRON SPLICING FACTOR AAR2-RELATED"/>
    <property type="match status" value="1"/>
</dbReference>
<dbReference type="CDD" id="cd13778">
    <property type="entry name" value="Aar2_C"/>
    <property type="match status" value="1"/>
</dbReference>
<evidence type="ECO:0000259" key="3">
    <source>
        <dbReference type="Pfam" id="PF20981"/>
    </source>
</evidence>
<comment type="caution">
    <text evidence="4">The sequence shown here is derived from an EMBL/GenBank/DDBJ whole genome shotgun (WGS) entry which is preliminary data.</text>
</comment>
<evidence type="ECO:0000313" key="5">
    <source>
        <dbReference type="Proteomes" id="UP000774326"/>
    </source>
</evidence>
<dbReference type="Gene3D" id="1.25.40.550">
    <property type="entry name" value="Aar2, C-terminal domain-like"/>
    <property type="match status" value="1"/>
</dbReference>
<organism evidence="4 5">
    <name type="scientific">Wickerhamomyces pijperi</name>
    <name type="common">Yeast</name>
    <name type="synonym">Pichia pijperi</name>
    <dbReference type="NCBI Taxonomy" id="599730"/>
    <lineage>
        <taxon>Eukaryota</taxon>
        <taxon>Fungi</taxon>
        <taxon>Dikarya</taxon>
        <taxon>Ascomycota</taxon>
        <taxon>Saccharomycotina</taxon>
        <taxon>Saccharomycetes</taxon>
        <taxon>Phaffomycetales</taxon>
        <taxon>Wickerhamomycetaceae</taxon>
        <taxon>Wickerhamomyces</taxon>
    </lineage>
</organism>
<dbReference type="EMBL" id="JAEUBG010000375">
    <property type="protein sequence ID" value="KAH3688372.1"/>
    <property type="molecule type" value="Genomic_DNA"/>
</dbReference>